<sequence length="99" mass="11681">MKFTEKQLESIHFESGFYKEEGNEGSWVDVELIEEDNWTDGGKYSYCLVIFKYEGKHYSFAVTRSGSYFSYYEYEYDTDVTEVEQVTETVEITKWIAVG</sequence>
<gene>
    <name evidence="1" type="ordered locus">BATR1942_09665</name>
</gene>
<organism evidence="1 2">
    <name type="scientific">Bacillus atrophaeus (strain 1942)</name>
    <dbReference type="NCBI Taxonomy" id="720555"/>
    <lineage>
        <taxon>Bacteria</taxon>
        <taxon>Bacillati</taxon>
        <taxon>Bacillota</taxon>
        <taxon>Bacilli</taxon>
        <taxon>Bacillales</taxon>
        <taxon>Bacillaceae</taxon>
        <taxon>Bacillus</taxon>
    </lineage>
</organism>
<keyword evidence="2" id="KW-1185">Reference proteome</keyword>
<protein>
    <submittedName>
        <fullName evidence="1">Uncharacterized protein</fullName>
    </submittedName>
</protein>
<evidence type="ECO:0000313" key="2">
    <source>
        <dbReference type="Proteomes" id="UP000006867"/>
    </source>
</evidence>
<dbReference type="RefSeq" id="WP_004429617.1">
    <property type="nucleotide sequence ID" value="NC_014639.1"/>
</dbReference>
<evidence type="ECO:0000313" key="1">
    <source>
        <dbReference type="EMBL" id="ADP32866.1"/>
    </source>
</evidence>
<name>A0ABN3ZBE5_BACA1</name>
<proteinExistence type="predicted"/>
<dbReference type="EMBL" id="CP002207">
    <property type="protein sequence ID" value="ADP32866.1"/>
    <property type="molecule type" value="Genomic_DNA"/>
</dbReference>
<accession>A0ABN3ZBE5</accession>
<dbReference type="Proteomes" id="UP000006867">
    <property type="component" value="Chromosome"/>
</dbReference>
<reference evidence="1 2" key="1">
    <citation type="journal article" date="2011" name="Front. Microbiol.">
        <title>Genomic signatures of strain selection and enhancement in Bacillus atrophaeus var. globigii, a historical biowarfare simulant.</title>
        <authorList>
            <person name="Gibbons H.S."/>
            <person name="Broomall S.M."/>
            <person name="McNew L.A."/>
            <person name="Daligault H."/>
            <person name="Chapman C."/>
            <person name="Bruce D."/>
            <person name="Karavis M."/>
            <person name="Krepps M."/>
            <person name="McGregor P.A."/>
            <person name="Hong C."/>
            <person name="Park K.H."/>
            <person name="Akmal A."/>
            <person name="Feldman A."/>
            <person name="Lin J.S."/>
            <person name="Chang W.E."/>
            <person name="Higgs B.W."/>
            <person name="Demirev P."/>
            <person name="Lindquist J."/>
            <person name="Liem A."/>
            <person name="Fochler E."/>
            <person name="Read T.D."/>
            <person name="Tapia R."/>
            <person name="Johnson S."/>
            <person name="Bishop-Lilly K.A."/>
            <person name="Detter C."/>
            <person name="Han C."/>
            <person name="Sozhamannan S."/>
            <person name="Rosenzweig C.N."/>
            <person name="Skowronski E.W."/>
        </authorList>
    </citation>
    <scope>NUCLEOTIDE SEQUENCE [LARGE SCALE GENOMIC DNA]</scope>
    <source>
        <strain evidence="1 2">1942</strain>
    </source>
</reference>